<dbReference type="GO" id="GO:0003677">
    <property type="term" value="F:DNA binding"/>
    <property type="evidence" value="ECO:0007669"/>
    <property type="project" value="UniProtKB-KW"/>
</dbReference>
<dbReference type="InterPro" id="IPR039418">
    <property type="entry name" value="LexA-like"/>
</dbReference>
<dbReference type="InterPro" id="IPR015927">
    <property type="entry name" value="Peptidase_S24_S26A/B/C"/>
</dbReference>
<dbReference type="Proteomes" id="UP000027604">
    <property type="component" value="Chromosome I"/>
</dbReference>
<proteinExistence type="predicted"/>
<dbReference type="PROSITE" id="PS00501">
    <property type="entry name" value="SPASE_I_1"/>
    <property type="match status" value="1"/>
</dbReference>
<feature type="domain" description="Peptidase S24/S26A/S26B/S26C" evidence="6">
    <location>
        <begin position="110"/>
        <end position="230"/>
    </location>
</feature>
<keyword evidence="8" id="KW-1185">Reference proteome</keyword>
<keyword evidence="5" id="KW-0804">Transcription</keyword>
<evidence type="ECO:0000256" key="4">
    <source>
        <dbReference type="ARBA" id="ARBA00023125"/>
    </source>
</evidence>
<dbReference type="HOGENOM" id="CLU_066192_1_2_4"/>
<evidence type="ECO:0000259" key="6">
    <source>
        <dbReference type="Pfam" id="PF00717"/>
    </source>
</evidence>
<dbReference type="OrthoDB" id="9788236at2"/>
<dbReference type="eggNOG" id="COG2932">
    <property type="taxonomic scope" value="Bacteria"/>
</dbReference>
<keyword evidence="3" id="KW-0805">Transcription regulation</keyword>
<dbReference type="PANTHER" id="PTHR40661:SF1">
    <property type="entry name" value="HTH CRO_C1-TYPE DOMAIN-CONTAINING PROTEIN"/>
    <property type="match status" value="1"/>
</dbReference>
<dbReference type="InterPro" id="IPR036286">
    <property type="entry name" value="LexA/Signal_pep-like_sf"/>
</dbReference>
<dbReference type="InterPro" id="IPR019756">
    <property type="entry name" value="Pept_S26A_signal_pept_1_Ser-AS"/>
</dbReference>
<evidence type="ECO:0000313" key="8">
    <source>
        <dbReference type="Proteomes" id="UP000027604"/>
    </source>
</evidence>
<protein>
    <submittedName>
        <fullName evidence="7">Peptidase S24-like family protein</fullName>
    </submittedName>
</protein>
<dbReference type="GO" id="GO:0016020">
    <property type="term" value="C:membrane"/>
    <property type="evidence" value="ECO:0007669"/>
    <property type="project" value="InterPro"/>
</dbReference>
<keyword evidence="1" id="KW-0645">Protease</keyword>
<dbReference type="GO" id="GO:0006508">
    <property type="term" value="P:proteolysis"/>
    <property type="evidence" value="ECO:0007669"/>
    <property type="project" value="UniProtKB-KW"/>
</dbReference>
<evidence type="ECO:0000256" key="3">
    <source>
        <dbReference type="ARBA" id="ARBA00023015"/>
    </source>
</evidence>
<keyword evidence="4" id="KW-0238">DNA-binding</keyword>
<dbReference type="AlphaFoldDB" id="W0VAE3"/>
<evidence type="ECO:0000256" key="2">
    <source>
        <dbReference type="ARBA" id="ARBA00022801"/>
    </source>
</evidence>
<dbReference type="PATRIC" id="fig|1349767.4.peg.527"/>
<dbReference type="EMBL" id="HG322949">
    <property type="protein sequence ID" value="CDG84555.1"/>
    <property type="molecule type" value="Genomic_DNA"/>
</dbReference>
<reference evidence="7 8" key="1">
    <citation type="journal article" date="2015" name="Genome Announc.">
        <title>Genome Sequence of Mushroom Soft-Rot Pathogen Janthinobacterium agaricidamnosum.</title>
        <authorList>
            <person name="Graupner K."/>
            <person name="Lackner G."/>
            <person name="Hertweck C."/>
        </authorList>
    </citation>
    <scope>NUCLEOTIDE SEQUENCE [LARGE SCALE GENOMIC DNA]</scope>
    <source>
        <strain evidence="8">NBRC 102515 / DSM 9628</strain>
    </source>
</reference>
<dbReference type="GO" id="GO:0004252">
    <property type="term" value="F:serine-type endopeptidase activity"/>
    <property type="evidence" value="ECO:0007669"/>
    <property type="project" value="InterPro"/>
</dbReference>
<accession>W0VAE3</accession>
<gene>
    <name evidence="7" type="ORF">GJA_3944</name>
</gene>
<organism evidence="7 8">
    <name type="scientific">Janthinobacterium agaricidamnosum NBRC 102515 = DSM 9628</name>
    <dbReference type="NCBI Taxonomy" id="1349767"/>
    <lineage>
        <taxon>Bacteria</taxon>
        <taxon>Pseudomonadati</taxon>
        <taxon>Pseudomonadota</taxon>
        <taxon>Betaproteobacteria</taxon>
        <taxon>Burkholderiales</taxon>
        <taxon>Oxalobacteraceae</taxon>
        <taxon>Janthinobacterium</taxon>
    </lineage>
</organism>
<evidence type="ECO:0000256" key="5">
    <source>
        <dbReference type="ARBA" id="ARBA00023163"/>
    </source>
</evidence>
<dbReference type="SUPFAM" id="SSF51306">
    <property type="entry name" value="LexA/Signal peptidase"/>
    <property type="match status" value="1"/>
</dbReference>
<dbReference type="CDD" id="cd06529">
    <property type="entry name" value="S24_LexA-like"/>
    <property type="match status" value="1"/>
</dbReference>
<dbReference type="KEGG" id="jag:GJA_3944"/>
<evidence type="ECO:0000256" key="1">
    <source>
        <dbReference type="ARBA" id="ARBA00022670"/>
    </source>
</evidence>
<dbReference type="PANTHER" id="PTHR40661">
    <property type="match status" value="1"/>
</dbReference>
<dbReference type="STRING" id="1349767.GJA_3944"/>
<evidence type="ECO:0000313" key="7">
    <source>
        <dbReference type="EMBL" id="CDG84555.1"/>
    </source>
</evidence>
<keyword evidence="2" id="KW-0378">Hydrolase</keyword>
<dbReference type="Pfam" id="PF00717">
    <property type="entry name" value="Peptidase_S24"/>
    <property type="match status" value="1"/>
</dbReference>
<sequence length="237" mass="26805">MDMHSIRRHNLRKLIEDEENGNPAAFGRKYLFTESRLSQLLSETYRDGKNFGEKMARKIEQQCKLPLFFLDRIGPPGSPAGATGFEHLQVVVRDEGDPEFIKINKVRLRLSAGVTGFQTEPVSEHGGTLTVSREWVRQNGYAPERLIAIQVKGESMEPALYAGDMVVVNTADKTIVDGAVFALNYEGEAVVKRLSRDIGEWWLSSDNPDQRKYHRKLCRSGECIVVGRVVRKESDRI</sequence>
<name>W0VAE3_9BURK</name>
<dbReference type="Gene3D" id="2.10.109.10">
    <property type="entry name" value="Umud Fragment, subunit A"/>
    <property type="match status" value="1"/>
</dbReference>